<evidence type="ECO:0000313" key="3">
    <source>
        <dbReference type="Proteomes" id="UP000614601"/>
    </source>
</evidence>
<name>A0A811LP73_9BILA</name>
<feature type="region of interest" description="Disordered" evidence="1">
    <location>
        <begin position="506"/>
        <end position="527"/>
    </location>
</feature>
<accession>A0A811LP73</accession>
<evidence type="ECO:0008006" key="4">
    <source>
        <dbReference type="Google" id="ProtNLM"/>
    </source>
</evidence>
<dbReference type="OrthoDB" id="946068at2759"/>
<dbReference type="Proteomes" id="UP000783686">
    <property type="component" value="Unassembled WGS sequence"/>
</dbReference>
<protein>
    <recommendedName>
        <fullName evidence="4">PH domain-containing protein</fullName>
    </recommendedName>
</protein>
<reference evidence="2" key="1">
    <citation type="submission" date="2020-09" db="EMBL/GenBank/DDBJ databases">
        <authorList>
            <person name="Kikuchi T."/>
        </authorList>
    </citation>
    <scope>NUCLEOTIDE SEQUENCE</scope>
    <source>
        <strain evidence="2">SH1</strain>
    </source>
</reference>
<proteinExistence type="predicted"/>
<feature type="compositionally biased region" description="Basic residues" evidence="1">
    <location>
        <begin position="604"/>
        <end position="617"/>
    </location>
</feature>
<dbReference type="Proteomes" id="UP000614601">
    <property type="component" value="Unassembled WGS sequence"/>
</dbReference>
<keyword evidence="3" id="KW-1185">Reference proteome</keyword>
<dbReference type="EMBL" id="CAJFDH010000006">
    <property type="protein sequence ID" value="CAD5229228.1"/>
    <property type="molecule type" value="Genomic_DNA"/>
</dbReference>
<dbReference type="AlphaFoldDB" id="A0A811LP73"/>
<evidence type="ECO:0000313" key="2">
    <source>
        <dbReference type="EMBL" id="CAD5229228.1"/>
    </source>
</evidence>
<feature type="region of interest" description="Disordered" evidence="1">
    <location>
        <begin position="378"/>
        <end position="405"/>
    </location>
</feature>
<dbReference type="SUPFAM" id="SSF50729">
    <property type="entry name" value="PH domain-like"/>
    <property type="match status" value="1"/>
</dbReference>
<feature type="compositionally biased region" description="Polar residues" evidence="1">
    <location>
        <begin position="680"/>
        <end position="693"/>
    </location>
</feature>
<evidence type="ECO:0000256" key="1">
    <source>
        <dbReference type="SAM" id="MobiDB-lite"/>
    </source>
</evidence>
<feature type="region of interest" description="Disordered" evidence="1">
    <location>
        <begin position="596"/>
        <end position="693"/>
    </location>
</feature>
<comment type="caution">
    <text evidence="2">The sequence shown here is derived from an EMBL/GenBank/DDBJ whole genome shotgun (WGS) entry which is preliminary data.</text>
</comment>
<organism evidence="2 3">
    <name type="scientific">Bursaphelenchus okinawaensis</name>
    <dbReference type="NCBI Taxonomy" id="465554"/>
    <lineage>
        <taxon>Eukaryota</taxon>
        <taxon>Metazoa</taxon>
        <taxon>Ecdysozoa</taxon>
        <taxon>Nematoda</taxon>
        <taxon>Chromadorea</taxon>
        <taxon>Rhabditida</taxon>
        <taxon>Tylenchina</taxon>
        <taxon>Tylenchomorpha</taxon>
        <taxon>Aphelenchoidea</taxon>
        <taxon>Aphelenchoididae</taxon>
        <taxon>Bursaphelenchus</taxon>
    </lineage>
</organism>
<feature type="compositionally biased region" description="Polar residues" evidence="1">
    <location>
        <begin position="620"/>
        <end position="649"/>
    </location>
</feature>
<feature type="compositionally biased region" description="Basic and acidic residues" evidence="1">
    <location>
        <begin position="390"/>
        <end position="405"/>
    </location>
</feature>
<gene>
    <name evidence="2" type="ORF">BOKJ2_LOCUS13287</name>
</gene>
<sequence>MIPPELNEDSEEFRAALQAASIQCANKCYQGQINVAKDTKSFKKPQFVVCSIRTLEIHGPSKKGFKLSKTEWMKQMIDLLNVYSLTIKEHPKLPACIVLVTPDQTVYLRAADRNATLLWYAIIFNSVYTCRSFNPEKSMPRDHFPEYTWDMKVLASSKYSIAHYSNSNNITDKEPELAGRKRVCLYRNSVAFVHLNEEPMDIYDFVDWNVQYVNRPQYYLISRNNITYYGNRNKHFIFCIREMNGEKAKEVVVEAGSERDAEEIKLALEELIQRESKLIGLINPKKSFYESVIPPENGVHHSERASTSQSASLPRDQLDDEMRNKQRKTKKSDYRFRDLFGSFRKKFGKGKDNNGLLFESGMNPVTEWVENRASIISGENGTEESGGTLRAEEHQTKKDKTKYQKDGEAHEMTTFFDTMNSSISSKTSSIVRPSTSSTSALDSCISNLSCDLSTLSSNAHTTDDRSHRRTYHPIPTFENHKKCDESSENMHNSLTGSFDSCYSSITNKKTPSKSKRKVSDINFNDGPKVAQRPLEFRKAQKNEFDVFRFLTGTLSRSLDNIRDFLPEKRPTRLIRRLSLKCLTNEDLKRMENEMAKWLAMAPKPKPRKKKTKRRKRIQSQDDTYSKTSPVPSSRHLSISSQSTQRSNASRKGPQSARFDSRSHSRQVDNSMEESVHSFESDMQSRANSMDSQNSQRSFIIGAFRGSNKHLIPKADVETDVRKFDQDSQQHIIRAEPLFYEVRDDLRFGNKRDRRHMKTDSIQGIRGSISFHNGCQVIDEEINYTLAQPDRTKPIPGIIG</sequence>
<feature type="region of interest" description="Disordered" evidence="1">
    <location>
        <begin position="293"/>
        <end position="330"/>
    </location>
</feature>
<dbReference type="EMBL" id="CAJFCW020000006">
    <property type="protein sequence ID" value="CAG9126071.1"/>
    <property type="molecule type" value="Genomic_DNA"/>
</dbReference>
<feature type="compositionally biased region" description="Low complexity" evidence="1">
    <location>
        <begin position="378"/>
        <end position="388"/>
    </location>
</feature>